<feature type="region of interest" description="Disordered" evidence="1">
    <location>
        <begin position="172"/>
        <end position="200"/>
    </location>
</feature>
<evidence type="ECO:0000256" key="1">
    <source>
        <dbReference type="SAM" id="MobiDB-lite"/>
    </source>
</evidence>
<dbReference type="InterPro" id="IPR024975">
    <property type="entry name" value="NOV_C"/>
</dbReference>
<accession>A0A919G9U2</accession>
<evidence type="ECO:0000313" key="3">
    <source>
        <dbReference type="EMBL" id="GHH80464.1"/>
    </source>
</evidence>
<gene>
    <name evidence="3" type="ORF">GCM10017772_48610</name>
</gene>
<protein>
    <recommendedName>
        <fullName evidence="2">Protein NO VEIN C-terminal domain-containing protein</fullName>
    </recommendedName>
</protein>
<dbReference type="RefSeq" id="WP_189671899.1">
    <property type="nucleotide sequence ID" value="NZ_BNAS01000017.1"/>
</dbReference>
<proteinExistence type="predicted"/>
<dbReference type="AlphaFoldDB" id="A0A919G9U2"/>
<evidence type="ECO:0000313" key="4">
    <source>
        <dbReference type="Proteomes" id="UP000627369"/>
    </source>
</evidence>
<organism evidence="3 4">
    <name type="scientific">Promicromonospora soli</name>
    <dbReference type="NCBI Taxonomy" id="2035533"/>
    <lineage>
        <taxon>Bacteria</taxon>
        <taxon>Bacillati</taxon>
        <taxon>Actinomycetota</taxon>
        <taxon>Actinomycetes</taxon>
        <taxon>Micrococcales</taxon>
        <taxon>Promicromonosporaceae</taxon>
        <taxon>Promicromonospora</taxon>
    </lineage>
</organism>
<evidence type="ECO:0000259" key="2">
    <source>
        <dbReference type="Pfam" id="PF13020"/>
    </source>
</evidence>
<reference evidence="3" key="1">
    <citation type="journal article" date="2014" name="Int. J. Syst. Evol. Microbiol.">
        <title>Complete genome sequence of Corynebacterium casei LMG S-19264T (=DSM 44701T), isolated from a smear-ripened cheese.</title>
        <authorList>
            <consortium name="US DOE Joint Genome Institute (JGI-PGF)"/>
            <person name="Walter F."/>
            <person name="Albersmeier A."/>
            <person name="Kalinowski J."/>
            <person name="Ruckert C."/>
        </authorList>
    </citation>
    <scope>NUCLEOTIDE SEQUENCE</scope>
    <source>
        <strain evidence="3">CGMCC 4.7398</strain>
    </source>
</reference>
<dbReference type="Proteomes" id="UP000627369">
    <property type="component" value="Unassembled WGS sequence"/>
</dbReference>
<reference evidence="3" key="2">
    <citation type="submission" date="2020-09" db="EMBL/GenBank/DDBJ databases">
        <authorList>
            <person name="Sun Q."/>
            <person name="Zhou Y."/>
        </authorList>
    </citation>
    <scope>NUCLEOTIDE SEQUENCE</scope>
    <source>
        <strain evidence="3">CGMCC 4.7398</strain>
    </source>
</reference>
<feature type="domain" description="Protein NO VEIN C-terminal" evidence="2">
    <location>
        <begin position="209"/>
        <end position="274"/>
    </location>
</feature>
<dbReference type="EMBL" id="BNAS01000017">
    <property type="protein sequence ID" value="GHH80464.1"/>
    <property type="molecule type" value="Genomic_DNA"/>
</dbReference>
<feature type="compositionally biased region" description="Basic and acidic residues" evidence="1">
    <location>
        <begin position="181"/>
        <end position="190"/>
    </location>
</feature>
<sequence length="329" mass="36418">MKIDDWWAGQGSERYWMEITNRGDLGGDLLAPQANPDGKPIWHYTLVQYTAPGDIVFHWHKSWAGTPAIVGWSEVVGPLSADAMEWQAQGTVGRARGHTDVLPNWVMPLGGFTEFERPVTTPMLNPHFDDVMSKVSGKKYGPFIPYQPGVLRATQAYLTKFPSSLVPRITSLAKSTVPTPPDDRKQDNKSRGTKGGQGRLADPVLRKAIENYAVDAAIQHYKAIGATDVEILGKPYDLKLTLHGQERHIEVKGTTVDGAVRVVLTIGEVNHALEWPRTDLFVLDGIEYKHQVASGYKLTGGTSRVWVDWQPAEAGLHPTEFSYDLPDVN</sequence>
<keyword evidence="4" id="KW-1185">Reference proteome</keyword>
<name>A0A919G9U2_9MICO</name>
<comment type="caution">
    <text evidence="3">The sequence shown here is derived from an EMBL/GenBank/DDBJ whole genome shotgun (WGS) entry which is preliminary data.</text>
</comment>
<dbReference type="Pfam" id="PF13020">
    <property type="entry name" value="NOV_C"/>
    <property type="match status" value="1"/>
</dbReference>